<keyword evidence="1" id="KW-0812">Transmembrane</keyword>
<keyword evidence="1" id="KW-0472">Membrane</keyword>
<keyword evidence="1" id="KW-1133">Transmembrane helix</keyword>
<keyword evidence="3" id="KW-1185">Reference proteome</keyword>
<name>Q2FSL5_METHJ</name>
<dbReference type="GeneID" id="3924593"/>
<dbReference type="KEGG" id="mhu:Mhun_2698"/>
<dbReference type="EnsemblBacteria" id="ABD42393">
    <property type="protein sequence ID" value="ABD42393"/>
    <property type="gene ID" value="Mhun_2698"/>
</dbReference>
<gene>
    <name evidence="2" type="ordered locus">Mhun_2698</name>
</gene>
<dbReference type="eggNOG" id="arCOG02911">
    <property type="taxonomic scope" value="Archaea"/>
</dbReference>
<accession>Q2FSL5</accession>
<sequence>MKQEQALSEVIGFLMIVSLLGILFSMYLLYVVPIQGRDAEISHMKYITQEFIGLKADIDGLIINDKINLPIARSFELGTLSSVGSGALSIMPMSSYIEASGTLMVNEQNDFLEVVVNGYVGDISFVSPLPTDVSNYTKYNAQRYYNYYPDLINFSCKKPDHCPPEPINFTTKDERFYNITSKKRTTYEDVFITINMSNITFTPTTTPTITPTPEYINATALIRYPNKKEIYDIVLEIMDNRTDHYREWISERTLVENITLNETYGTNFTINILNDIISNNTSQFYDFYYSNVQSTTMDPSKNLSNYKNATITNKNNYYPPRIGSLQYESANRYWVNQNLLYEMGGLFLNQPSDQGSSVMLVPSIAITPIKNPPSEEYYLKVSINNIRITDTEDISGSVSAQIFTKVDQIHHNIFNGTIELTGFGTKPTDGSIQYYKLKEANEPNAHAIWLQFIPDDPRVTSPNSAPTGTLTPDDENRMITSTELWKRGFDQIKTITNKTISDNPDIGGFSGYIYTFRIEDKAKQNYSANLIIGEKAGQELPKGGKCTQTTYDSDTCLEAVRNYINNAHLTEKPFILDYTESEVSLVMQSGAL</sequence>
<protein>
    <submittedName>
        <fullName evidence="2">Uncharacterized protein</fullName>
    </submittedName>
</protein>
<reference evidence="3" key="1">
    <citation type="journal article" date="2016" name="Stand. Genomic Sci.">
        <title>Complete genome sequence of Methanospirillum hungatei type strain JF1.</title>
        <authorList>
            <person name="Gunsalus R.P."/>
            <person name="Cook L.E."/>
            <person name="Crable B."/>
            <person name="Rohlin L."/>
            <person name="McDonald E."/>
            <person name="Mouttaki H."/>
            <person name="Sieber J.R."/>
            <person name="Poweleit N."/>
            <person name="Zhou H."/>
            <person name="Lapidus A.L."/>
            <person name="Daligault H.E."/>
            <person name="Land M."/>
            <person name="Gilna P."/>
            <person name="Ivanova N."/>
            <person name="Kyrpides N."/>
            <person name="Culley D.E."/>
            <person name="McInerney M.J."/>
        </authorList>
    </citation>
    <scope>NUCLEOTIDE SEQUENCE [LARGE SCALE GENOMIC DNA]</scope>
    <source>
        <strain evidence="3">ATCC 27890 / DSM 864 / NBRC 100397 / JF-1</strain>
    </source>
</reference>
<dbReference type="Proteomes" id="UP000001941">
    <property type="component" value="Chromosome"/>
</dbReference>
<evidence type="ECO:0000256" key="1">
    <source>
        <dbReference type="SAM" id="Phobius"/>
    </source>
</evidence>
<dbReference type="OrthoDB" id="117273at2157"/>
<evidence type="ECO:0000313" key="3">
    <source>
        <dbReference type="Proteomes" id="UP000001941"/>
    </source>
</evidence>
<organism evidence="2 3">
    <name type="scientific">Methanospirillum hungatei JF-1 (strain ATCC 27890 / DSM 864 / NBRC 100397 / JF-1)</name>
    <dbReference type="NCBI Taxonomy" id="323259"/>
    <lineage>
        <taxon>Archaea</taxon>
        <taxon>Methanobacteriati</taxon>
        <taxon>Methanobacteriota</taxon>
        <taxon>Stenosarchaea group</taxon>
        <taxon>Methanomicrobia</taxon>
        <taxon>Methanomicrobiales</taxon>
        <taxon>Methanospirillaceae</taxon>
        <taxon>Methanospirillum</taxon>
    </lineage>
</organism>
<feature type="transmembrane region" description="Helical" evidence="1">
    <location>
        <begin position="12"/>
        <end position="32"/>
    </location>
</feature>
<dbReference type="EMBL" id="CP000254">
    <property type="protein sequence ID" value="ABD42393.1"/>
    <property type="molecule type" value="Genomic_DNA"/>
</dbReference>
<dbReference type="STRING" id="323259.Mhun_2698"/>
<dbReference type="HOGENOM" id="CLU_460520_0_0_2"/>
<evidence type="ECO:0000313" key="2">
    <source>
        <dbReference type="EMBL" id="ABD42393.1"/>
    </source>
</evidence>
<dbReference type="AlphaFoldDB" id="Q2FSL5"/>
<proteinExistence type="predicted"/>
<dbReference type="RefSeq" id="WP_011449649.1">
    <property type="nucleotide sequence ID" value="NC_007796.1"/>
</dbReference>
<dbReference type="InParanoid" id="Q2FSL5"/>